<dbReference type="Proteomes" id="UP001360953">
    <property type="component" value="Unassembled WGS sequence"/>
</dbReference>
<evidence type="ECO:0000256" key="2">
    <source>
        <dbReference type="SAM" id="MobiDB-lite"/>
    </source>
</evidence>
<organism evidence="4 5">
    <name type="scientific">Phyllosticta citribraziliensis</name>
    <dbReference type="NCBI Taxonomy" id="989973"/>
    <lineage>
        <taxon>Eukaryota</taxon>
        <taxon>Fungi</taxon>
        <taxon>Dikarya</taxon>
        <taxon>Ascomycota</taxon>
        <taxon>Pezizomycotina</taxon>
        <taxon>Dothideomycetes</taxon>
        <taxon>Dothideomycetes incertae sedis</taxon>
        <taxon>Botryosphaeriales</taxon>
        <taxon>Phyllostictaceae</taxon>
        <taxon>Phyllosticta</taxon>
    </lineage>
</organism>
<evidence type="ECO:0000256" key="1">
    <source>
        <dbReference type="ARBA" id="ARBA00007797"/>
    </source>
</evidence>
<gene>
    <name evidence="4" type="ORF">J3D65DRAFT_616003</name>
</gene>
<evidence type="ECO:0000313" key="5">
    <source>
        <dbReference type="Proteomes" id="UP001360953"/>
    </source>
</evidence>
<feature type="compositionally biased region" description="Basic and acidic residues" evidence="2">
    <location>
        <begin position="16"/>
        <end position="25"/>
    </location>
</feature>
<dbReference type="GeneID" id="92032309"/>
<dbReference type="InterPro" id="IPR005612">
    <property type="entry name" value="CCAAT-binding_factor"/>
</dbReference>
<feature type="domain" description="CCAAT-binding factor" evidence="3">
    <location>
        <begin position="330"/>
        <end position="487"/>
    </location>
</feature>
<dbReference type="InterPro" id="IPR027193">
    <property type="entry name" value="Noc4"/>
</dbReference>
<keyword evidence="5" id="KW-1185">Reference proteome</keyword>
<evidence type="ECO:0000313" key="4">
    <source>
        <dbReference type="EMBL" id="KAK7540655.1"/>
    </source>
</evidence>
<dbReference type="Pfam" id="PF03914">
    <property type="entry name" value="CBF"/>
    <property type="match status" value="1"/>
</dbReference>
<sequence>MSLASPDPLAGHKRKRDGEKTAEKTKKSKSKSTSTTATIANGDDLEARILELEGDISQSRRHYNNIVELITIAKDIDAKRSRQDETPNLAMLALVRVFSRLLATGNMKKSKGLSESELMIVQWLRKRYQEFTDYLVSRLNCNDALESLCLHLAMRLVKGEVQSQAGHGDDAWKQGLFRKVVREALSCDEWITMDEFREKFANEYTDVRFYTLQAISSILKEPPSPAEQEVLVSNSLQYLLLIGELPGDEKFFGDFFGPEPEQPKHALKSLSAHKRQGQDAWLALLRSGLDADQRKRVLGSMTGWVVPWFLKVELLMDFLTDSYNVGGGTSLLALAGLFHLMKEKNLDYPSFYQKLYSLLDDGLLNSKYRSRFFRLLDEFMSSTHLPAALVASFIKRLSRLALHAPPAGIVVVVPWVYNMLKRHPACTFMIHREVRDPQAREELEERGMNDPFDMEEQDPMETDAIESSLWEIETLQSHYHPNVATLAKIISEQFTKQSYNLEDFLDHSYNGLIEAELGKEQLKKTPVVEYEIPKRIFTAEEGGLAPLGALMMQVMEGGD</sequence>
<dbReference type="PANTHER" id="PTHR12455">
    <property type="entry name" value="NUCLEOLAR COMPLEX PROTEIN 4"/>
    <property type="match status" value="1"/>
</dbReference>
<comment type="caution">
    <text evidence="4">The sequence shown here is derived from an EMBL/GenBank/DDBJ whole genome shotgun (WGS) entry which is preliminary data.</text>
</comment>
<accession>A0ABR1LZN0</accession>
<protein>
    <submittedName>
        <fullName evidence="4">Nucleolar complex protein 4</fullName>
    </submittedName>
</protein>
<dbReference type="EMBL" id="JBBPEH010000003">
    <property type="protein sequence ID" value="KAK7540655.1"/>
    <property type="molecule type" value="Genomic_DNA"/>
</dbReference>
<dbReference type="RefSeq" id="XP_066657586.1">
    <property type="nucleotide sequence ID" value="XM_066799403.1"/>
</dbReference>
<dbReference type="PANTHER" id="PTHR12455:SF0">
    <property type="entry name" value="NUCLEOLAR COMPLEX PROTEIN 4 HOMOLOG"/>
    <property type="match status" value="1"/>
</dbReference>
<reference evidence="4 5" key="1">
    <citation type="submission" date="2024-04" db="EMBL/GenBank/DDBJ databases">
        <title>Phyllosticta paracitricarpa is synonymous to the EU quarantine fungus P. citricarpa based on phylogenomic analyses.</title>
        <authorList>
            <consortium name="Lawrence Berkeley National Laboratory"/>
            <person name="Van ingen-buijs V.A."/>
            <person name="Van westerhoven A.C."/>
            <person name="Haridas S."/>
            <person name="Skiadas P."/>
            <person name="Martin F."/>
            <person name="Groenewald J.Z."/>
            <person name="Crous P.W."/>
            <person name="Seidl M.F."/>
        </authorList>
    </citation>
    <scope>NUCLEOTIDE SEQUENCE [LARGE SCALE GENOMIC DNA]</scope>
    <source>
        <strain evidence="4 5">CPC 17464</strain>
    </source>
</reference>
<feature type="region of interest" description="Disordered" evidence="2">
    <location>
        <begin position="1"/>
        <end position="38"/>
    </location>
</feature>
<proteinExistence type="inferred from homology"/>
<comment type="similarity">
    <text evidence="1">Belongs to the CBF/MAK21 family.</text>
</comment>
<name>A0ABR1LZN0_9PEZI</name>
<evidence type="ECO:0000259" key="3">
    <source>
        <dbReference type="Pfam" id="PF03914"/>
    </source>
</evidence>